<dbReference type="InParanoid" id="S2K824"/>
<evidence type="ECO:0000256" key="6">
    <source>
        <dbReference type="ARBA" id="ARBA00022776"/>
    </source>
</evidence>
<dbReference type="STRING" id="1220926.S2K824"/>
<accession>S2K824</accession>
<organism evidence="15 16">
    <name type="scientific">Mucor circinelloides f. circinelloides (strain 1006PhL)</name>
    <name type="common">Mucormycosis agent</name>
    <name type="synonym">Calyptromyces circinelloides</name>
    <dbReference type="NCBI Taxonomy" id="1220926"/>
    <lineage>
        <taxon>Eukaryota</taxon>
        <taxon>Fungi</taxon>
        <taxon>Fungi incertae sedis</taxon>
        <taxon>Mucoromycota</taxon>
        <taxon>Mucoromycotina</taxon>
        <taxon>Mucoromycetes</taxon>
        <taxon>Mucorales</taxon>
        <taxon>Mucorineae</taxon>
        <taxon>Mucoraceae</taxon>
        <taxon>Mucor</taxon>
    </lineage>
</organism>
<dbReference type="Proteomes" id="UP000014254">
    <property type="component" value="Unassembled WGS sequence"/>
</dbReference>
<dbReference type="GO" id="GO:0031262">
    <property type="term" value="C:Ndc80 complex"/>
    <property type="evidence" value="ECO:0007669"/>
    <property type="project" value="InterPro"/>
</dbReference>
<evidence type="ECO:0000259" key="14">
    <source>
        <dbReference type="Pfam" id="PF03800"/>
    </source>
</evidence>
<keyword evidence="11" id="KW-0137">Centromere</keyword>
<evidence type="ECO:0000256" key="3">
    <source>
        <dbReference type="ARBA" id="ARBA00005498"/>
    </source>
</evidence>
<evidence type="ECO:0000256" key="12">
    <source>
        <dbReference type="SAM" id="Coils"/>
    </source>
</evidence>
<keyword evidence="16" id="KW-1185">Reference proteome</keyword>
<evidence type="ECO:0000256" key="11">
    <source>
        <dbReference type="ARBA" id="ARBA00023328"/>
    </source>
</evidence>
<sequence length="484" mass="56092">MHSTRQAPRARKARQPTGNSSTRRDKQRQSSIVQDPNQFSGIPDIGVPELIRFLQTVGIAAIEEDVLEPTSRRTREMCELLLQYFLPHRTKFLQIQKEKAATEFKESLASTIDINCLCEFSIEHAEAMPVFHELQLFLQKIGFIDFTIVDILSPRSYRLQKMLSAIYNYKLFRESAFKQFELLSKNAVDLTATYEACAAEKEALQAKVQQLKAKKEADSQEAQEWDIKNQEAEQIVRQLRKDGDAILKDIDAYKSERHQLKDTLQELQYTMINVIEYVRQLKQYESLDVEALNKDKADLATVSKKNREEIETLELQYPKLEEMAKEMKLFSNNLGKGIQKMESLSKLKADANRQKKTNEAVKQNLLNLAAKQREMNGKLQASSKNLSIVNARLGDLAEQREKKRELLDQHYKDFEEKKQFLRQEKESRDNEKKKSNVEAEKIKEQCNIADAEHQIFVRSLRLGMQAILEIIDEIHESQALINKP</sequence>
<dbReference type="InterPro" id="IPR038275">
    <property type="entry name" value="Nuf2_N_sf"/>
</dbReference>
<dbReference type="GO" id="GO:0045132">
    <property type="term" value="P:meiotic chromosome segregation"/>
    <property type="evidence" value="ECO:0007669"/>
    <property type="project" value="TreeGrafter"/>
</dbReference>
<dbReference type="VEuPathDB" id="FungiDB:HMPREF1544_01689"/>
<dbReference type="GO" id="GO:0051383">
    <property type="term" value="P:kinetochore organization"/>
    <property type="evidence" value="ECO:0007669"/>
    <property type="project" value="TreeGrafter"/>
</dbReference>
<evidence type="ECO:0000256" key="4">
    <source>
        <dbReference type="ARBA" id="ARBA00022454"/>
    </source>
</evidence>
<feature type="coiled-coil region" evidence="12">
    <location>
        <begin position="397"/>
        <end position="454"/>
    </location>
</feature>
<proteinExistence type="inferred from homology"/>
<dbReference type="InterPro" id="IPR005549">
    <property type="entry name" value="Kinetochore_Nuf2_N"/>
</dbReference>
<evidence type="ECO:0000256" key="9">
    <source>
        <dbReference type="ARBA" id="ARBA00023242"/>
    </source>
</evidence>
<keyword evidence="10" id="KW-0131">Cell cycle</keyword>
<evidence type="ECO:0000256" key="1">
    <source>
        <dbReference type="ARBA" id="ARBA00004123"/>
    </source>
</evidence>
<evidence type="ECO:0000256" key="2">
    <source>
        <dbReference type="ARBA" id="ARBA00004629"/>
    </source>
</evidence>
<protein>
    <recommendedName>
        <fullName evidence="14">Kinetochore protein Nuf2 N-terminal domain-containing protein</fullName>
    </recommendedName>
</protein>
<gene>
    <name evidence="15" type="ORF">HMPREF1544_01689</name>
</gene>
<evidence type="ECO:0000256" key="10">
    <source>
        <dbReference type="ARBA" id="ARBA00023306"/>
    </source>
</evidence>
<keyword evidence="9" id="KW-0539">Nucleus</keyword>
<dbReference type="GO" id="GO:0051301">
    <property type="term" value="P:cell division"/>
    <property type="evidence" value="ECO:0007669"/>
    <property type="project" value="UniProtKB-KW"/>
</dbReference>
<keyword evidence="5" id="KW-0132">Cell division</keyword>
<evidence type="ECO:0000256" key="8">
    <source>
        <dbReference type="ARBA" id="ARBA00023054"/>
    </source>
</evidence>
<dbReference type="GO" id="GO:0051315">
    <property type="term" value="P:attachment of mitotic spindle microtubules to kinetochore"/>
    <property type="evidence" value="ECO:0007669"/>
    <property type="project" value="TreeGrafter"/>
</dbReference>
<keyword evidence="8 12" id="KW-0175">Coiled coil</keyword>
<evidence type="ECO:0000256" key="13">
    <source>
        <dbReference type="SAM" id="MobiDB-lite"/>
    </source>
</evidence>
<dbReference type="GO" id="GO:0007052">
    <property type="term" value="P:mitotic spindle organization"/>
    <property type="evidence" value="ECO:0007669"/>
    <property type="project" value="TreeGrafter"/>
</dbReference>
<feature type="coiled-coil region" evidence="12">
    <location>
        <begin position="303"/>
        <end position="364"/>
    </location>
</feature>
<dbReference type="Pfam" id="PF03800">
    <property type="entry name" value="Nuf2"/>
    <property type="match status" value="1"/>
</dbReference>
<feature type="coiled-coil region" evidence="12">
    <location>
        <begin position="194"/>
        <end position="270"/>
    </location>
</feature>
<feature type="compositionally biased region" description="Polar residues" evidence="13">
    <location>
        <begin position="29"/>
        <end position="40"/>
    </location>
</feature>
<dbReference type="GO" id="GO:0044877">
    <property type="term" value="F:protein-containing complex binding"/>
    <property type="evidence" value="ECO:0007669"/>
    <property type="project" value="TreeGrafter"/>
</dbReference>
<evidence type="ECO:0000256" key="7">
    <source>
        <dbReference type="ARBA" id="ARBA00022838"/>
    </source>
</evidence>
<dbReference type="Gene3D" id="1.10.418.60">
    <property type="entry name" value="Ncd80 complex, Nuf2 subunit"/>
    <property type="match status" value="1"/>
</dbReference>
<keyword evidence="4" id="KW-0158">Chromosome</keyword>
<feature type="domain" description="Kinetochore protein Nuf2 N-terminal" evidence="14">
    <location>
        <begin position="43"/>
        <end position="181"/>
    </location>
</feature>
<dbReference type="FunCoup" id="S2K824">
    <property type="interactions" value="97"/>
</dbReference>
<evidence type="ECO:0000256" key="5">
    <source>
        <dbReference type="ARBA" id="ARBA00022618"/>
    </source>
</evidence>
<evidence type="ECO:0000313" key="16">
    <source>
        <dbReference type="Proteomes" id="UP000014254"/>
    </source>
</evidence>
<dbReference type="AlphaFoldDB" id="S2K824"/>
<keyword evidence="7" id="KW-0995">Kinetochore</keyword>
<dbReference type="PANTHER" id="PTHR21650:SF2">
    <property type="entry name" value="KINETOCHORE PROTEIN NUF2"/>
    <property type="match status" value="1"/>
</dbReference>
<reference evidence="16" key="1">
    <citation type="submission" date="2013-05" db="EMBL/GenBank/DDBJ databases">
        <title>The Genome sequence of Mucor circinelloides f. circinelloides 1006PhL.</title>
        <authorList>
            <consortium name="The Broad Institute Genomics Platform"/>
            <person name="Cuomo C."/>
            <person name="Earl A."/>
            <person name="Findley K."/>
            <person name="Lee S.C."/>
            <person name="Walker B."/>
            <person name="Young S."/>
            <person name="Zeng Q."/>
            <person name="Gargeya S."/>
            <person name="Fitzgerald M."/>
            <person name="Haas B."/>
            <person name="Abouelleil A."/>
            <person name="Allen A.W."/>
            <person name="Alvarado L."/>
            <person name="Arachchi H.M."/>
            <person name="Berlin A.M."/>
            <person name="Chapman S.B."/>
            <person name="Gainer-Dewar J."/>
            <person name="Goldberg J."/>
            <person name="Griggs A."/>
            <person name="Gujja S."/>
            <person name="Hansen M."/>
            <person name="Howarth C."/>
            <person name="Imamovic A."/>
            <person name="Ireland A."/>
            <person name="Larimer J."/>
            <person name="McCowan C."/>
            <person name="Murphy C."/>
            <person name="Pearson M."/>
            <person name="Poon T.W."/>
            <person name="Priest M."/>
            <person name="Roberts A."/>
            <person name="Saif S."/>
            <person name="Shea T."/>
            <person name="Sisk P."/>
            <person name="Sykes S."/>
            <person name="Wortman J."/>
            <person name="Nusbaum C."/>
            <person name="Birren B."/>
        </authorList>
    </citation>
    <scope>NUCLEOTIDE SEQUENCE [LARGE SCALE GENOMIC DNA]</scope>
    <source>
        <strain evidence="16">1006PhL</strain>
    </source>
</reference>
<name>S2K824_MUCC1</name>
<keyword evidence="6" id="KW-0498">Mitosis</keyword>
<feature type="region of interest" description="Disordered" evidence="13">
    <location>
        <begin position="1"/>
        <end position="40"/>
    </location>
</feature>
<comment type="subcellular location">
    <subcellularLocation>
        <location evidence="2">Chromosome</location>
        <location evidence="2">Centromere</location>
        <location evidence="2">Kinetochore</location>
    </subcellularLocation>
    <subcellularLocation>
        <location evidence="1">Nucleus</location>
    </subcellularLocation>
</comment>
<dbReference type="PANTHER" id="PTHR21650">
    <property type="entry name" value="MEMBRALIN/KINETOCHORE PROTEIN NUF2"/>
    <property type="match status" value="1"/>
</dbReference>
<evidence type="ECO:0000313" key="15">
    <source>
        <dbReference type="EMBL" id="EPB91558.1"/>
    </source>
</evidence>
<dbReference type="OMA" id="YLKMEAH"/>
<comment type="similarity">
    <text evidence="3">Belongs to the NUF2 family.</text>
</comment>
<dbReference type="EMBL" id="KE123908">
    <property type="protein sequence ID" value="EPB91558.1"/>
    <property type="molecule type" value="Genomic_DNA"/>
</dbReference>
<dbReference type="OrthoDB" id="8194677at2759"/>
<dbReference type="GO" id="GO:0005634">
    <property type="term" value="C:nucleus"/>
    <property type="evidence" value="ECO:0007669"/>
    <property type="project" value="UniProtKB-SubCell"/>
</dbReference>